<dbReference type="EMBL" id="CP121196">
    <property type="protein sequence ID" value="XBH20012.1"/>
    <property type="molecule type" value="Genomic_DNA"/>
</dbReference>
<gene>
    <name evidence="3" type="ORF">P8935_11975</name>
</gene>
<dbReference type="PANTHER" id="PTHR46268:SF6">
    <property type="entry name" value="UNIVERSAL STRESS PROTEIN UP12"/>
    <property type="match status" value="1"/>
</dbReference>
<evidence type="ECO:0000313" key="3">
    <source>
        <dbReference type="EMBL" id="XBH20012.1"/>
    </source>
</evidence>
<reference evidence="3" key="1">
    <citation type="submission" date="2023-03" db="EMBL/GenBank/DDBJ databases">
        <title>Edaphobacter sp.</title>
        <authorList>
            <person name="Huber K.J."/>
            <person name="Papendorf J."/>
            <person name="Pilke C."/>
            <person name="Bunk B."/>
            <person name="Sproeer C."/>
            <person name="Pester M."/>
        </authorList>
    </citation>
    <scope>NUCLEOTIDE SEQUENCE</scope>
    <source>
        <strain evidence="3">DSM 110680</strain>
    </source>
</reference>
<evidence type="ECO:0000259" key="2">
    <source>
        <dbReference type="Pfam" id="PF00582"/>
    </source>
</evidence>
<name>A0AAU7DSK3_9BACT</name>
<comment type="similarity">
    <text evidence="1">Belongs to the universal stress protein A family.</text>
</comment>
<dbReference type="PANTHER" id="PTHR46268">
    <property type="entry name" value="STRESS RESPONSE PROTEIN NHAX"/>
    <property type="match status" value="1"/>
</dbReference>
<feature type="domain" description="UspA" evidence="2">
    <location>
        <begin position="8"/>
        <end position="143"/>
    </location>
</feature>
<accession>A0AAU7DSK3</accession>
<dbReference type="RefSeq" id="WP_348265235.1">
    <property type="nucleotide sequence ID" value="NZ_CP121196.1"/>
</dbReference>
<organism evidence="3">
    <name type="scientific">Telmatobacter sp. DSM 110680</name>
    <dbReference type="NCBI Taxonomy" id="3036704"/>
    <lineage>
        <taxon>Bacteria</taxon>
        <taxon>Pseudomonadati</taxon>
        <taxon>Acidobacteriota</taxon>
        <taxon>Terriglobia</taxon>
        <taxon>Terriglobales</taxon>
        <taxon>Acidobacteriaceae</taxon>
        <taxon>Telmatobacter</taxon>
    </lineage>
</organism>
<dbReference type="Gene3D" id="3.40.50.620">
    <property type="entry name" value="HUPs"/>
    <property type="match status" value="2"/>
</dbReference>
<protein>
    <submittedName>
        <fullName evidence="3">Universal stress protein</fullName>
    </submittedName>
</protein>
<dbReference type="PRINTS" id="PR01438">
    <property type="entry name" value="UNVRSLSTRESS"/>
</dbReference>
<dbReference type="CDD" id="cd00293">
    <property type="entry name" value="USP-like"/>
    <property type="match status" value="1"/>
</dbReference>
<dbReference type="InterPro" id="IPR006015">
    <property type="entry name" value="Universal_stress_UspA"/>
</dbReference>
<evidence type="ECO:0000256" key="1">
    <source>
        <dbReference type="ARBA" id="ARBA00008791"/>
    </source>
</evidence>
<sequence length="298" mass="31436">MSFTSGLKTIVVATDLDGRAEAALEYARKLAVAYGSRIVLAHGLDPVDYASVLSVPGKVLSSLTEQARTILDQMSADLVREGIHSHSEIRQGEVAQMLVDVVRKYEAGLIVIGTEGKQGAGPILVGSVAEQLVRLCPCPVLAVAADYNAGAFRPLPGGPVMLAMERNDATAEAVATASSLAEVFHRTLIGVHARRPEEAIAFLNPVVGTREQFGIESDGRFPVRCIVKDGKPGDAIVEAIGQYHPSVLVIGVKRTSETPGPHGTAFTLLARSRVPVLCVPPAEKIIARESETCASAPC</sequence>
<dbReference type="AlphaFoldDB" id="A0AAU7DSK3"/>
<dbReference type="InterPro" id="IPR014729">
    <property type="entry name" value="Rossmann-like_a/b/a_fold"/>
</dbReference>
<dbReference type="SUPFAM" id="SSF52402">
    <property type="entry name" value="Adenine nucleotide alpha hydrolases-like"/>
    <property type="match status" value="2"/>
</dbReference>
<dbReference type="Pfam" id="PF00582">
    <property type="entry name" value="Usp"/>
    <property type="match status" value="1"/>
</dbReference>
<proteinExistence type="inferred from homology"/>
<dbReference type="InterPro" id="IPR006016">
    <property type="entry name" value="UspA"/>
</dbReference>